<name>X8J6S3_9AGAM</name>
<proteinExistence type="predicted"/>
<evidence type="ECO:0000256" key="2">
    <source>
        <dbReference type="SAM" id="Phobius"/>
    </source>
</evidence>
<gene>
    <name evidence="3" type="ORF">RSOL_214800</name>
</gene>
<accession>X8J6S3</accession>
<dbReference type="EMBL" id="JATN01000322">
    <property type="protein sequence ID" value="EUC57254.1"/>
    <property type="molecule type" value="Genomic_DNA"/>
</dbReference>
<keyword evidence="2" id="KW-0472">Membrane</keyword>
<feature type="compositionally biased region" description="Basic and acidic residues" evidence="1">
    <location>
        <begin position="26"/>
        <end position="51"/>
    </location>
</feature>
<feature type="transmembrane region" description="Helical" evidence="2">
    <location>
        <begin position="327"/>
        <end position="350"/>
    </location>
</feature>
<feature type="non-terminal residue" evidence="3">
    <location>
        <position position="664"/>
    </location>
</feature>
<feature type="transmembrane region" description="Helical" evidence="2">
    <location>
        <begin position="356"/>
        <end position="375"/>
    </location>
</feature>
<dbReference type="OrthoDB" id="3177213at2759"/>
<feature type="compositionally biased region" description="Basic and acidic residues" evidence="1">
    <location>
        <begin position="1"/>
        <end position="11"/>
    </location>
</feature>
<organism evidence="3 4">
    <name type="scientific">Rhizoctonia solani AG-3 Rhs1AP</name>
    <dbReference type="NCBI Taxonomy" id="1086054"/>
    <lineage>
        <taxon>Eukaryota</taxon>
        <taxon>Fungi</taxon>
        <taxon>Dikarya</taxon>
        <taxon>Basidiomycota</taxon>
        <taxon>Agaricomycotina</taxon>
        <taxon>Agaricomycetes</taxon>
        <taxon>Cantharellales</taxon>
        <taxon>Ceratobasidiaceae</taxon>
        <taxon>Rhizoctonia</taxon>
    </lineage>
</organism>
<comment type="caution">
    <text evidence="3">The sequence shown here is derived from an EMBL/GenBank/DDBJ whole genome shotgun (WGS) entry which is preliminary data.</text>
</comment>
<dbReference type="Proteomes" id="UP000030108">
    <property type="component" value="Unassembled WGS sequence"/>
</dbReference>
<evidence type="ECO:0000313" key="3">
    <source>
        <dbReference type="EMBL" id="EUC57254.1"/>
    </source>
</evidence>
<feature type="transmembrane region" description="Helical" evidence="2">
    <location>
        <begin position="572"/>
        <end position="595"/>
    </location>
</feature>
<reference evidence="4" key="1">
    <citation type="journal article" date="2014" name="Genome Announc.">
        <title>Draft genome sequence of the plant-pathogenic soil fungus Rhizoctonia solani anastomosis group 3 strain Rhs1AP.</title>
        <authorList>
            <person name="Cubeta M.A."/>
            <person name="Thomas E."/>
            <person name="Dean R.A."/>
            <person name="Jabaji S."/>
            <person name="Neate S.M."/>
            <person name="Tavantzis S."/>
            <person name="Toda T."/>
            <person name="Vilgalys R."/>
            <person name="Bharathan N."/>
            <person name="Fedorova-Abrams N."/>
            <person name="Pakala S.B."/>
            <person name="Pakala S.M."/>
            <person name="Zafar N."/>
            <person name="Joardar V."/>
            <person name="Losada L."/>
            <person name="Nierman W.C."/>
        </authorList>
    </citation>
    <scope>NUCLEOTIDE SEQUENCE [LARGE SCALE GENOMIC DNA]</scope>
    <source>
        <strain evidence="4">AG-3</strain>
    </source>
</reference>
<evidence type="ECO:0000313" key="4">
    <source>
        <dbReference type="Proteomes" id="UP000030108"/>
    </source>
</evidence>
<evidence type="ECO:0000256" key="1">
    <source>
        <dbReference type="SAM" id="MobiDB-lite"/>
    </source>
</evidence>
<sequence length="664" mass="75134">MSDNSKLDDKFPPYFTKDPDATEPELVAKRREQWRHFSRDPYKPPRNDEKQGQSTEQAPESQKQEPTEYSRRLRHPGSGWTLLFYDLAWTATFATLSQNGTFTEAMDSVSYFGFFAAMMWLWASQVFTFTPTIGYYLTNFISRSPGSTELNSNADTISDEDELKQFDDERTDLFSAKAMALAFALTRFLHLIQYLRACYYARWGKGAENRGHTRRGLFFFDRVHPQVYAIIVGLIFSNMMLFAAVGIMFSSYGTSVQGASLKLGLWIGGFFLEILSHVWYPVLRLMASRRQEKETPQGQIERVPHWTEDVNPLPLAKVDLRERLDTITTIILGESINGFAGTLASILTLAGVGKAVGIHVASTAFTIWFIAYMYFEGPKSGSSPEGEGLRRLTWMSFLSTLGKSFEELPTLLEQQNVAQRLIDSDSTLESDTIIKTFFFERKVIWKPHYQQLTDLFLNALNETDFQHQMGAWGARLSMTMVSKSYEARDCCMGLCKLKLTSFLQALNGEESISEDIRPLIANYTTNFTASLEDARLSADPDVDWGKLEYYKASRRYQEFFVSQSLEKQRAGVFLWLEAFWVLPTIAIAYALQFLAEIGLAYFAKKATEKARLADVQAKAEAGVRTSAMVIGGAAIVDQLASNLPQIPYTDPSSEQDDKRASVVD</sequence>
<dbReference type="AlphaFoldDB" id="X8J6S3"/>
<feature type="transmembrane region" description="Helical" evidence="2">
    <location>
        <begin position="109"/>
        <end position="137"/>
    </location>
</feature>
<feature type="compositionally biased region" description="Basic and acidic residues" evidence="1">
    <location>
        <begin position="62"/>
        <end position="71"/>
    </location>
</feature>
<feature type="region of interest" description="Disordered" evidence="1">
    <location>
        <begin position="1"/>
        <end position="72"/>
    </location>
</feature>
<keyword evidence="2" id="KW-1133">Transmembrane helix</keyword>
<protein>
    <submittedName>
        <fullName evidence="3">Transmembrane protein, putative</fullName>
    </submittedName>
</protein>
<feature type="compositionally biased region" description="Polar residues" evidence="1">
    <location>
        <begin position="52"/>
        <end position="61"/>
    </location>
</feature>
<keyword evidence="2 3" id="KW-0812">Transmembrane</keyword>
<feature type="transmembrane region" description="Helical" evidence="2">
    <location>
        <begin position="263"/>
        <end position="283"/>
    </location>
</feature>
<feature type="transmembrane region" description="Helical" evidence="2">
    <location>
        <begin position="227"/>
        <end position="251"/>
    </location>
</feature>